<comment type="caution">
    <text evidence="7">The sequence shown here is derived from an EMBL/GenBank/DDBJ whole genome shotgun (WGS) entry which is preliminary data.</text>
</comment>
<reference evidence="7" key="2">
    <citation type="submission" date="2023-06" db="EMBL/GenBank/DDBJ databases">
        <authorList>
            <consortium name="Lawrence Berkeley National Laboratory"/>
            <person name="Mondo S.J."/>
            <person name="Hensen N."/>
            <person name="Bonometti L."/>
            <person name="Westerberg I."/>
            <person name="Brannstrom I.O."/>
            <person name="Guillou S."/>
            <person name="Cros-Aarteil S."/>
            <person name="Calhoun S."/>
            <person name="Haridas S."/>
            <person name="Kuo A."/>
            <person name="Pangilinan J."/>
            <person name="Riley R."/>
            <person name="Labutti K."/>
            <person name="Andreopoulos B."/>
            <person name="Lipzen A."/>
            <person name="Chen C."/>
            <person name="Yanf M."/>
            <person name="Daum C."/>
            <person name="Ng V."/>
            <person name="Clum A."/>
            <person name="Steindorff A."/>
            <person name="Ohm R."/>
            <person name="Martin F."/>
            <person name="Silar P."/>
            <person name="Natvig D."/>
            <person name="Lalanne C."/>
            <person name="Gautier V."/>
            <person name="Ament-Velasquez S.L."/>
            <person name="Kruys A."/>
            <person name="Hutchinson M.I."/>
            <person name="Powell A.J."/>
            <person name="Barry K."/>
            <person name="Miller A.N."/>
            <person name="Grigoriev I.V."/>
            <person name="Debuchy R."/>
            <person name="Gladieux P."/>
            <person name="Thoren M.H."/>
            <person name="Johannesson H."/>
        </authorList>
    </citation>
    <scope>NUCLEOTIDE SEQUENCE</scope>
    <source>
        <strain evidence="7">CBS 626.80</strain>
    </source>
</reference>
<dbReference type="InterPro" id="IPR000612">
    <property type="entry name" value="PMP3"/>
</dbReference>
<name>A0AAN6NW13_9PEZI</name>
<sequence length="137" mass="15165">MSFYFFTIPLFAYSIVTVNCPIFETYLHLHILSSPLEKMGVASAIFLVIVTIFCPPIAVFAIAGCGADLLINICLTLLGYIPGHVHAFYLEYVYYDRRERLRQGSIVTDRAPGVYSNKVQNGGNPHGYGTIVQPNAS</sequence>
<feature type="transmembrane region" description="Helical" evidence="6">
    <location>
        <begin position="6"/>
        <end position="27"/>
    </location>
</feature>
<gene>
    <name evidence="7" type="ORF">QBC32DRAFT_342346</name>
</gene>
<comment type="subcellular location">
    <subcellularLocation>
        <location evidence="1">Membrane</location>
    </subcellularLocation>
</comment>
<keyword evidence="4 6" id="KW-1133">Transmembrane helix</keyword>
<dbReference type="EMBL" id="MU859131">
    <property type="protein sequence ID" value="KAK3952109.1"/>
    <property type="molecule type" value="Genomic_DNA"/>
</dbReference>
<evidence type="ECO:0000256" key="2">
    <source>
        <dbReference type="ARBA" id="ARBA00009530"/>
    </source>
</evidence>
<keyword evidence="8" id="KW-1185">Reference proteome</keyword>
<comment type="similarity">
    <text evidence="2">Belongs to the UPF0057 (PMP3) family.</text>
</comment>
<evidence type="ECO:0000313" key="8">
    <source>
        <dbReference type="Proteomes" id="UP001303222"/>
    </source>
</evidence>
<feature type="transmembrane region" description="Helical" evidence="6">
    <location>
        <begin position="39"/>
        <end position="63"/>
    </location>
</feature>
<dbReference type="Pfam" id="PF01679">
    <property type="entry name" value="Pmp3"/>
    <property type="match status" value="1"/>
</dbReference>
<dbReference type="PANTHER" id="PTHR21659:SF42">
    <property type="entry name" value="UPF0057 MEMBRANE PROTEIN ZK632.10-RELATED"/>
    <property type="match status" value="1"/>
</dbReference>
<evidence type="ECO:0000256" key="3">
    <source>
        <dbReference type="ARBA" id="ARBA00022692"/>
    </source>
</evidence>
<dbReference type="Proteomes" id="UP001303222">
    <property type="component" value="Unassembled WGS sequence"/>
</dbReference>
<evidence type="ECO:0000313" key="7">
    <source>
        <dbReference type="EMBL" id="KAK3952109.1"/>
    </source>
</evidence>
<evidence type="ECO:0000256" key="1">
    <source>
        <dbReference type="ARBA" id="ARBA00004370"/>
    </source>
</evidence>
<evidence type="ECO:0000256" key="6">
    <source>
        <dbReference type="SAM" id="Phobius"/>
    </source>
</evidence>
<evidence type="ECO:0008006" key="9">
    <source>
        <dbReference type="Google" id="ProtNLM"/>
    </source>
</evidence>
<evidence type="ECO:0000256" key="4">
    <source>
        <dbReference type="ARBA" id="ARBA00022989"/>
    </source>
</evidence>
<dbReference type="PANTHER" id="PTHR21659">
    <property type="entry name" value="HYDROPHOBIC PROTEIN RCI2 LOW TEMPERATURE AND SALT RESPONSIVE PROTEIN LTI6 -RELATED"/>
    <property type="match status" value="1"/>
</dbReference>
<keyword evidence="5 6" id="KW-0472">Membrane</keyword>
<reference evidence="7" key="1">
    <citation type="journal article" date="2023" name="Mol. Phylogenet. Evol.">
        <title>Genome-scale phylogeny and comparative genomics of the fungal order Sordariales.</title>
        <authorList>
            <person name="Hensen N."/>
            <person name="Bonometti L."/>
            <person name="Westerberg I."/>
            <person name="Brannstrom I.O."/>
            <person name="Guillou S."/>
            <person name="Cros-Aarteil S."/>
            <person name="Calhoun S."/>
            <person name="Haridas S."/>
            <person name="Kuo A."/>
            <person name="Mondo S."/>
            <person name="Pangilinan J."/>
            <person name="Riley R."/>
            <person name="LaButti K."/>
            <person name="Andreopoulos B."/>
            <person name="Lipzen A."/>
            <person name="Chen C."/>
            <person name="Yan M."/>
            <person name="Daum C."/>
            <person name="Ng V."/>
            <person name="Clum A."/>
            <person name="Steindorff A."/>
            <person name="Ohm R.A."/>
            <person name="Martin F."/>
            <person name="Silar P."/>
            <person name="Natvig D.O."/>
            <person name="Lalanne C."/>
            <person name="Gautier V."/>
            <person name="Ament-Velasquez S.L."/>
            <person name="Kruys A."/>
            <person name="Hutchinson M.I."/>
            <person name="Powell A.J."/>
            <person name="Barry K."/>
            <person name="Miller A.N."/>
            <person name="Grigoriev I.V."/>
            <person name="Debuchy R."/>
            <person name="Gladieux P."/>
            <person name="Hiltunen Thoren M."/>
            <person name="Johannesson H."/>
        </authorList>
    </citation>
    <scope>NUCLEOTIDE SEQUENCE</scope>
    <source>
        <strain evidence="7">CBS 626.80</strain>
    </source>
</reference>
<protein>
    <recommendedName>
        <fullName evidence="9">Plasma membrane proteolipid 3</fullName>
    </recommendedName>
</protein>
<dbReference type="GO" id="GO:0016020">
    <property type="term" value="C:membrane"/>
    <property type="evidence" value="ECO:0007669"/>
    <property type="project" value="UniProtKB-SubCell"/>
</dbReference>
<proteinExistence type="inferred from homology"/>
<feature type="transmembrane region" description="Helical" evidence="6">
    <location>
        <begin position="69"/>
        <end position="90"/>
    </location>
</feature>
<accession>A0AAN6NW13</accession>
<keyword evidence="3 6" id="KW-0812">Transmembrane</keyword>
<evidence type="ECO:0000256" key="5">
    <source>
        <dbReference type="ARBA" id="ARBA00023136"/>
    </source>
</evidence>
<organism evidence="7 8">
    <name type="scientific">Pseudoneurospora amorphoporcata</name>
    <dbReference type="NCBI Taxonomy" id="241081"/>
    <lineage>
        <taxon>Eukaryota</taxon>
        <taxon>Fungi</taxon>
        <taxon>Dikarya</taxon>
        <taxon>Ascomycota</taxon>
        <taxon>Pezizomycotina</taxon>
        <taxon>Sordariomycetes</taxon>
        <taxon>Sordariomycetidae</taxon>
        <taxon>Sordariales</taxon>
        <taxon>Sordariaceae</taxon>
        <taxon>Pseudoneurospora</taxon>
    </lineage>
</organism>
<dbReference type="AlphaFoldDB" id="A0AAN6NW13"/>